<dbReference type="GO" id="GO:0035091">
    <property type="term" value="F:phosphatidylinositol binding"/>
    <property type="evidence" value="ECO:0007669"/>
    <property type="project" value="InterPro"/>
</dbReference>
<dbReference type="AlphaFoldDB" id="A0AAD5LIY6"/>
<feature type="domain" description="PX" evidence="2">
    <location>
        <begin position="20"/>
        <end position="158"/>
    </location>
</feature>
<evidence type="ECO:0000259" key="2">
    <source>
        <dbReference type="PROSITE" id="PS50195"/>
    </source>
</evidence>
<dbReference type="SUPFAM" id="SSF64268">
    <property type="entry name" value="PX domain"/>
    <property type="match status" value="1"/>
</dbReference>
<dbReference type="SMART" id="SM00312">
    <property type="entry name" value="PX"/>
    <property type="match status" value="1"/>
</dbReference>
<feature type="region of interest" description="Disordered" evidence="1">
    <location>
        <begin position="204"/>
        <end position="326"/>
    </location>
</feature>
<evidence type="ECO:0000313" key="4">
    <source>
        <dbReference type="Proteomes" id="UP001209570"/>
    </source>
</evidence>
<gene>
    <name evidence="3" type="ORF">P43SY_007183</name>
</gene>
<dbReference type="CDD" id="cd06093">
    <property type="entry name" value="PX_domain"/>
    <property type="match status" value="1"/>
</dbReference>
<sequence>MPGEQAIHRFTYSRNGEGYVDERCTLRVTINRAVKNAKHTVYQIDVVNVQTRQTWSVSHRFSEFLKLRDDLLAFFSKAERKCPGCKNYEKVIRLFDFPRKHYFTSDNPMVITARKKSLQAFGALLASHTFTTAPKCPTCSDFPFTAVRDFLTEEVAVPDAGSPEGSAVTRDTIRESIKVKDFTASVPVAKLKAVNSEGVFIREDSKTRNKAPSVGESISSLRSSRRKEVPMSPVSSTASESSHPASPAAAANTPVPTSEDVSEDKEGERSYVSFSGPPRPLASGEAAMESKGPGKKRQSSKRRRQRKLSSHQALQTEPSYKDSVDEEFGSLNLDFLSTASVKIE</sequence>
<reference evidence="3" key="1">
    <citation type="submission" date="2021-12" db="EMBL/GenBank/DDBJ databases">
        <title>Prjna785345.</title>
        <authorList>
            <person name="Rujirawat T."/>
            <person name="Krajaejun T."/>
        </authorList>
    </citation>
    <scope>NUCLEOTIDE SEQUENCE</scope>
    <source>
        <strain evidence="3">Pi057C3</strain>
    </source>
</reference>
<name>A0AAD5LIY6_PYTIN</name>
<dbReference type="Gene3D" id="3.30.1520.10">
    <property type="entry name" value="Phox-like domain"/>
    <property type="match status" value="1"/>
</dbReference>
<accession>A0AAD5LIY6</accession>
<feature type="compositionally biased region" description="Low complexity" evidence="1">
    <location>
        <begin position="230"/>
        <end position="258"/>
    </location>
</feature>
<keyword evidence="4" id="KW-1185">Reference proteome</keyword>
<feature type="compositionally biased region" description="Basic residues" evidence="1">
    <location>
        <begin position="293"/>
        <end position="309"/>
    </location>
</feature>
<proteinExistence type="predicted"/>
<evidence type="ECO:0000256" key="1">
    <source>
        <dbReference type="SAM" id="MobiDB-lite"/>
    </source>
</evidence>
<dbReference type="PROSITE" id="PS50195">
    <property type="entry name" value="PX"/>
    <property type="match status" value="1"/>
</dbReference>
<dbReference type="Pfam" id="PF00787">
    <property type="entry name" value="PX"/>
    <property type="match status" value="1"/>
</dbReference>
<protein>
    <recommendedName>
        <fullName evidence="2">PX domain-containing protein</fullName>
    </recommendedName>
</protein>
<organism evidence="3 4">
    <name type="scientific">Pythium insidiosum</name>
    <name type="common">Pythiosis disease agent</name>
    <dbReference type="NCBI Taxonomy" id="114742"/>
    <lineage>
        <taxon>Eukaryota</taxon>
        <taxon>Sar</taxon>
        <taxon>Stramenopiles</taxon>
        <taxon>Oomycota</taxon>
        <taxon>Peronosporomycetes</taxon>
        <taxon>Pythiales</taxon>
        <taxon>Pythiaceae</taxon>
        <taxon>Pythium</taxon>
    </lineage>
</organism>
<evidence type="ECO:0000313" key="3">
    <source>
        <dbReference type="EMBL" id="KAJ0400164.1"/>
    </source>
</evidence>
<dbReference type="InterPro" id="IPR001683">
    <property type="entry name" value="PX_dom"/>
</dbReference>
<dbReference type="EMBL" id="JAKCXM010000161">
    <property type="protein sequence ID" value="KAJ0400164.1"/>
    <property type="molecule type" value="Genomic_DNA"/>
</dbReference>
<dbReference type="Proteomes" id="UP001209570">
    <property type="component" value="Unassembled WGS sequence"/>
</dbReference>
<dbReference type="InterPro" id="IPR036871">
    <property type="entry name" value="PX_dom_sf"/>
</dbReference>
<comment type="caution">
    <text evidence="3">The sequence shown here is derived from an EMBL/GenBank/DDBJ whole genome shotgun (WGS) entry which is preliminary data.</text>
</comment>